<dbReference type="PROSITE" id="PS50104">
    <property type="entry name" value="TIR"/>
    <property type="match status" value="1"/>
</dbReference>
<evidence type="ECO:0000256" key="3">
    <source>
        <dbReference type="ARBA" id="ARBA00023198"/>
    </source>
</evidence>
<dbReference type="PANTHER" id="PTHR15079:SF3">
    <property type="entry name" value="MYELOID DIFFERENTIATION PRIMARY RESPONSE PROTEIN MYD88"/>
    <property type="match status" value="1"/>
</dbReference>
<dbReference type="PANTHER" id="PTHR15079">
    <property type="entry name" value="MYD88"/>
    <property type="match status" value="1"/>
</dbReference>
<dbReference type="InterPro" id="IPR017281">
    <property type="entry name" value="Myelin_different_resp_MyD88"/>
</dbReference>
<dbReference type="OrthoDB" id="10037120at2759"/>
<dbReference type="InterPro" id="IPR000488">
    <property type="entry name" value="Death_dom"/>
</dbReference>
<evidence type="ECO:0000313" key="6">
    <source>
        <dbReference type="EMBL" id="KAJ7371305.1"/>
    </source>
</evidence>
<keyword evidence="3" id="KW-0395">Inflammatory response</keyword>
<feature type="domain" description="Death" evidence="4">
    <location>
        <begin position="27"/>
        <end position="91"/>
    </location>
</feature>
<dbReference type="InterPro" id="IPR035897">
    <property type="entry name" value="Toll_tir_struct_dom_sf"/>
</dbReference>
<organism evidence="6 7">
    <name type="scientific">Desmophyllum pertusum</name>
    <dbReference type="NCBI Taxonomy" id="174260"/>
    <lineage>
        <taxon>Eukaryota</taxon>
        <taxon>Metazoa</taxon>
        <taxon>Cnidaria</taxon>
        <taxon>Anthozoa</taxon>
        <taxon>Hexacorallia</taxon>
        <taxon>Scleractinia</taxon>
        <taxon>Caryophylliina</taxon>
        <taxon>Caryophylliidae</taxon>
        <taxon>Desmophyllum</taxon>
    </lineage>
</organism>
<name>A0A9W9YXR8_9CNID</name>
<dbReference type="GO" id="GO:0005737">
    <property type="term" value="C:cytoplasm"/>
    <property type="evidence" value="ECO:0007669"/>
    <property type="project" value="UniProtKB-SubCell"/>
</dbReference>
<dbReference type="Gene3D" id="1.10.533.10">
    <property type="entry name" value="Death Domain, Fas"/>
    <property type="match status" value="1"/>
</dbReference>
<dbReference type="SUPFAM" id="SSF47986">
    <property type="entry name" value="DEATH domain"/>
    <property type="match status" value="1"/>
</dbReference>
<proteinExistence type="predicted"/>
<accession>A0A9W9YXR8</accession>
<dbReference type="SMART" id="SM00255">
    <property type="entry name" value="TIR"/>
    <property type="match status" value="1"/>
</dbReference>
<sequence length="256" mass="29761">MSEILVRDLSYEAHFRISFLLLPSNRGKDWKTLADKMGYSHEDIRYFECREDAVHHLISDYESKGKPISELLSFLEEMERDDLIQDLQKYIEAMPTPLELAEQKRVELEKHQTQGASERYDVFIAYAKPDQPFAAELCEKLERPPYCMKVCIDYRDLLPGGDRLETAATVIGNQCGNVLLILSEDFNRCEDADFQANVALRLSHETRKKNLIPILYKPCEIPTIIRHLTHLNYTSERERQHFWYKLSLALGCSNGT</sequence>
<keyword evidence="2" id="KW-0963">Cytoplasm</keyword>
<dbReference type="Pfam" id="PF00531">
    <property type="entry name" value="Death"/>
    <property type="match status" value="1"/>
</dbReference>
<dbReference type="PROSITE" id="PS50017">
    <property type="entry name" value="DEATH_DOMAIN"/>
    <property type="match status" value="1"/>
</dbReference>
<dbReference type="InterPro" id="IPR000157">
    <property type="entry name" value="TIR_dom"/>
</dbReference>
<dbReference type="GO" id="GO:0043123">
    <property type="term" value="P:positive regulation of canonical NF-kappaB signal transduction"/>
    <property type="evidence" value="ECO:0007669"/>
    <property type="project" value="InterPro"/>
</dbReference>
<evidence type="ECO:0000259" key="4">
    <source>
        <dbReference type="PROSITE" id="PS50017"/>
    </source>
</evidence>
<comment type="subcellular location">
    <subcellularLocation>
        <location evidence="1">Cytoplasm</location>
    </subcellularLocation>
</comment>
<evidence type="ECO:0000256" key="2">
    <source>
        <dbReference type="ARBA" id="ARBA00022490"/>
    </source>
</evidence>
<dbReference type="Gene3D" id="3.40.50.10140">
    <property type="entry name" value="Toll/interleukin-1 receptor homology (TIR) domain"/>
    <property type="match status" value="1"/>
</dbReference>
<gene>
    <name evidence="6" type="primary">MYD88_4</name>
    <name evidence="6" type="ORF">OS493_026949</name>
</gene>
<dbReference type="Proteomes" id="UP001163046">
    <property type="component" value="Unassembled WGS sequence"/>
</dbReference>
<dbReference type="SMART" id="SM00005">
    <property type="entry name" value="DEATH"/>
    <property type="match status" value="1"/>
</dbReference>
<keyword evidence="7" id="KW-1185">Reference proteome</keyword>
<reference evidence="6" key="1">
    <citation type="submission" date="2023-01" db="EMBL/GenBank/DDBJ databases">
        <title>Genome assembly of the deep-sea coral Lophelia pertusa.</title>
        <authorList>
            <person name="Herrera S."/>
            <person name="Cordes E."/>
        </authorList>
    </citation>
    <scope>NUCLEOTIDE SEQUENCE</scope>
    <source>
        <strain evidence="6">USNM1676648</strain>
        <tissue evidence="6">Polyp</tissue>
    </source>
</reference>
<dbReference type="SUPFAM" id="SSF52200">
    <property type="entry name" value="Toll/Interleukin receptor TIR domain"/>
    <property type="match status" value="1"/>
</dbReference>
<dbReference type="Pfam" id="PF13676">
    <property type="entry name" value="TIR_2"/>
    <property type="match status" value="1"/>
</dbReference>
<comment type="caution">
    <text evidence="6">The sequence shown here is derived from an EMBL/GenBank/DDBJ whole genome shotgun (WGS) entry which is preliminary data.</text>
</comment>
<dbReference type="GO" id="GO:0002755">
    <property type="term" value="P:MyD88-dependent toll-like receptor signaling pathway"/>
    <property type="evidence" value="ECO:0007669"/>
    <property type="project" value="InterPro"/>
</dbReference>
<feature type="domain" description="TIR" evidence="5">
    <location>
        <begin position="118"/>
        <end position="250"/>
    </location>
</feature>
<dbReference type="AlphaFoldDB" id="A0A9W9YXR8"/>
<dbReference type="GO" id="GO:0070976">
    <property type="term" value="F:TIR domain binding"/>
    <property type="evidence" value="ECO:0007669"/>
    <property type="project" value="InterPro"/>
</dbReference>
<dbReference type="InterPro" id="IPR011029">
    <property type="entry name" value="DEATH-like_dom_sf"/>
</dbReference>
<evidence type="ECO:0000259" key="5">
    <source>
        <dbReference type="PROSITE" id="PS50104"/>
    </source>
</evidence>
<evidence type="ECO:0000313" key="7">
    <source>
        <dbReference type="Proteomes" id="UP001163046"/>
    </source>
</evidence>
<protein>
    <submittedName>
        <fullName evidence="6">Myeloid differentiation primary response protein MyD88</fullName>
    </submittedName>
</protein>
<dbReference type="EMBL" id="MU826849">
    <property type="protein sequence ID" value="KAJ7371305.1"/>
    <property type="molecule type" value="Genomic_DNA"/>
</dbReference>
<evidence type="ECO:0000256" key="1">
    <source>
        <dbReference type="ARBA" id="ARBA00004496"/>
    </source>
</evidence>